<reference evidence="1" key="1">
    <citation type="submission" date="2022-12" db="EMBL/GenBank/DDBJ databases">
        <authorList>
            <person name="Petersen C."/>
        </authorList>
    </citation>
    <scope>NUCLEOTIDE SEQUENCE</scope>
    <source>
        <strain evidence="1">IBT 29495</strain>
    </source>
</reference>
<protein>
    <submittedName>
        <fullName evidence="1">Uncharacterized protein</fullName>
    </submittedName>
</protein>
<proteinExistence type="predicted"/>
<dbReference type="Proteomes" id="UP001149954">
    <property type="component" value="Unassembled WGS sequence"/>
</dbReference>
<dbReference type="AlphaFoldDB" id="A0A9W9Y0Q3"/>
<sequence length="78" mass="8748">MAVPSEFIDSSKDNSRVTFPHLPYLRGTTLDMMNVMARSPKASNVKNKEGTVSVSFQTSKDRDEFLAILQGQQLPKFL</sequence>
<accession>A0A9W9Y0Q3</accession>
<organism evidence="1 2">
    <name type="scientific">Penicillium fimorum</name>
    <dbReference type="NCBI Taxonomy" id="1882269"/>
    <lineage>
        <taxon>Eukaryota</taxon>
        <taxon>Fungi</taxon>
        <taxon>Dikarya</taxon>
        <taxon>Ascomycota</taxon>
        <taxon>Pezizomycotina</taxon>
        <taxon>Eurotiomycetes</taxon>
        <taxon>Eurotiomycetidae</taxon>
        <taxon>Eurotiales</taxon>
        <taxon>Aspergillaceae</taxon>
        <taxon>Penicillium</taxon>
    </lineage>
</organism>
<comment type="caution">
    <text evidence="1">The sequence shown here is derived from an EMBL/GenBank/DDBJ whole genome shotgun (WGS) entry which is preliminary data.</text>
</comment>
<dbReference type="EMBL" id="JAPWDS010000002">
    <property type="protein sequence ID" value="KAJ5513671.1"/>
    <property type="molecule type" value="Genomic_DNA"/>
</dbReference>
<reference evidence="1" key="2">
    <citation type="journal article" date="2023" name="IMA Fungus">
        <title>Comparative genomic study of the Penicillium genus elucidates a diverse pangenome and 15 lateral gene transfer events.</title>
        <authorList>
            <person name="Petersen C."/>
            <person name="Sorensen T."/>
            <person name="Nielsen M.R."/>
            <person name="Sondergaard T.E."/>
            <person name="Sorensen J.L."/>
            <person name="Fitzpatrick D.A."/>
            <person name="Frisvad J.C."/>
            <person name="Nielsen K.L."/>
        </authorList>
    </citation>
    <scope>NUCLEOTIDE SEQUENCE</scope>
    <source>
        <strain evidence="1">IBT 29495</strain>
    </source>
</reference>
<evidence type="ECO:0000313" key="2">
    <source>
        <dbReference type="Proteomes" id="UP001149954"/>
    </source>
</evidence>
<gene>
    <name evidence="1" type="ORF">N7463_003223</name>
</gene>
<name>A0A9W9Y0Q3_9EURO</name>
<keyword evidence="2" id="KW-1185">Reference proteome</keyword>
<evidence type="ECO:0000313" key="1">
    <source>
        <dbReference type="EMBL" id="KAJ5513671.1"/>
    </source>
</evidence>